<comment type="caution">
    <text evidence="2">The sequence shown here is derived from an EMBL/GenBank/DDBJ whole genome shotgun (WGS) entry which is preliminary data.</text>
</comment>
<dbReference type="EMBL" id="JACASV010000049">
    <property type="protein sequence ID" value="NWJ43741.1"/>
    <property type="molecule type" value="Genomic_DNA"/>
</dbReference>
<gene>
    <name evidence="2" type="ORF">HX837_06020</name>
</gene>
<accession>A0A7K4MQ90</accession>
<protein>
    <submittedName>
        <fullName evidence="2">T9SS type A sorting domain-containing protein</fullName>
    </submittedName>
</protein>
<feature type="domain" description="Secretion system C-terminal sorting" evidence="1">
    <location>
        <begin position="44"/>
        <end position="110"/>
    </location>
</feature>
<evidence type="ECO:0000259" key="1">
    <source>
        <dbReference type="Pfam" id="PF18962"/>
    </source>
</evidence>
<proteinExistence type="predicted"/>
<dbReference type="NCBIfam" id="TIGR04183">
    <property type="entry name" value="Por_Secre_tail"/>
    <property type="match status" value="1"/>
</dbReference>
<dbReference type="Proteomes" id="UP000523105">
    <property type="component" value="Unassembled WGS sequence"/>
</dbReference>
<dbReference type="Gene3D" id="2.60.40.4070">
    <property type="match status" value="1"/>
</dbReference>
<dbReference type="Pfam" id="PF18962">
    <property type="entry name" value="Por_Secre_tail"/>
    <property type="match status" value="1"/>
</dbReference>
<evidence type="ECO:0000313" key="2">
    <source>
        <dbReference type="EMBL" id="NWJ43741.1"/>
    </source>
</evidence>
<name>A0A7K4MQ90_9ARCH</name>
<reference evidence="2 3" key="1">
    <citation type="journal article" date="2019" name="Environ. Microbiol.">
        <title>Genomics insights into ecotype formation of ammonia-oxidizing archaea in the deep ocean.</title>
        <authorList>
            <person name="Wang Y."/>
            <person name="Huang J.M."/>
            <person name="Cui G.J."/>
            <person name="Nunoura T."/>
            <person name="Takaki Y."/>
            <person name="Li W.L."/>
            <person name="Li J."/>
            <person name="Gao Z.M."/>
            <person name="Takai K."/>
            <person name="Zhang A.Q."/>
            <person name="Stepanauskas R."/>
        </authorList>
    </citation>
    <scope>NUCLEOTIDE SEQUENCE [LARGE SCALE GENOMIC DNA]</scope>
    <source>
        <strain evidence="2 3">L15b</strain>
    </source>
</reference>
<dbReference type="InterPro" id="IPR026444">
    <property type="entry name" value="Secre_tail"/>
</dbReference>
<organism evidence="2 3">
    <name type="scientific">Marine Group I thaumarchaeote</name>
    <dbReference type="NCBI Taxonomy" id="2511932"/>
    <lineage>
        <taxon>Archaea</taxon>
        <taxon>Nitrososphaerota</taxon>
        <taxon>Marine Group I</taxon>
    </lineage>
</organism>
<sequence>MKQSTGDLLSLDGDINKWSSNGVFIINSLAEVEPAPEEYHLNSIYPNPFNPITTISFGLAEDTEISIKVYNIQGSVVETLANQYMEAGYHSVVWDAGQHSSGIYFVKMLTSLSTGGITGKIENVSIQKMMLIK</sequence>
<dbReference type="AlphaFoldDB" id="A0A7K4MQ90"/>
<evidence type="ECO:0000313" key="3">
    <source>
        <dbReference type="Proteomes" id="UP000523105"/>
    </source>
</evidence>